<name>T1BD31_9ZZZZ</name>
<evidence type="ECO:0000259" key="2">
    <source>
        <dbReference type="PROSITE" id="PS51900"/>
    </source>
</evidence>
<reference evidence="3" key="1">
    <citation type="submission" date="2013-08" db="EMBL/GenBank/DDBJ databases">
        <authorList>
            <person name="Mendez C."/>
            <person name="Richter M."/>
            <person name="Ferrer M."/>
            <person name="Sanchez J."/>
        </authorList>
    </citation>
    <scope>NUCLEOTIDE SEQUENCE</scope>
</reference>
<dbReference type="InterPro" id="IPR044068">
    <property type="entry name" value="CB"/>
</dbReference>
<dbReference type="GO" id="GO:0003677">
    <property type="term" value="F:DNA binding"/>
    <property type="evidence" value="ECO:0007669"/>
    <property type="project" value="UniProtKB-KW"/>
</dbReference>
<evidence type="ECO:0000256" key="1">
    <source>
        <dbReference type="ARBA" id="ARBA00023125"/>
    </source>
</evidence>
<dbReference type="InterPro" id="IPR010998">
    <property type="entry name" value="Integrase_recombinase_N"/>
</dbReference>
<dbReference type="AlphaFoldDB" id="T1BD31"/>
<organism evidence="3">
    <name type="scientific">mine drainage metagenome</name>
    <dbReference type="NCBI Taxonomy" id="410659"/>
    <lineage>
        <taxon>unclassified sequences</taxon>
        <taxon>metagenomes</taxon>
        <taxon>ecological metagenomes</taxon>
    </lineage>
</organism>
<accession>T1BD31</accession>
<dbReference type="EMBL" id="AUZZ01004754">
    <property type="protein sequence ID" value="EQD52105.1"/>
    <property type="molecule type" value="Genomic_DNA"/>
</dbReference>
<dbReference type="Gene3D" id="1.10.150.130">
    <property type="match status" value="1"/>
</dbReference>
<sequence>MASIQQLPSGLWRARVRRLGQGTQSKSFALKLDAEAWARKLESAQERGVWRDNNEAERTTLRAALDRYEREVTPRKRAQDSERSNLRMLRAERIAGQALARIGSQDVAALRDAWQRSGLKPASIKRRMVTLAHVFAVAAREWGMPSLVNPVRTVK</sequence>
<gene>
    <name evidence="3" type="ORF">B2A_06697</name>
</gene>
<reference evidence="3" key="2">
    <citation type="journal article" date="2014" name="ISME J.">
        <title>Microbial stratification in low pH oxic and suboxic macroscopic growths along an acid mine drainage.</title>
        <authorList>
            <person name="Mendez-Garcia C."/>
            <person name="Mesa V."/>
            <person name="Sprenger R.R."/>
            <person name="Richter M."/>
            <person name="Diez M.S."/>
            <person name="Solano J."/>
            <person name="Bargiela R."/>
            <person name="Golyshina O.V."/>
            <person name="Manteca A."/>
            <person name="Ramos J.L."/>
            <person name="Gallego J.R."/>
            <person name="Llorente I."/>
            <person name="Martins Dos Santos V.A."/>
            <person name="Jensen O.N."/>
            <person name="Pelaez A.I."/>
            <person name="Sanchez J."/>
            <person name="Ferrer M."/>
        </authorList>
    </citation>
    <scope>NUCLEOTIDE SEQUENCE</scope>
</reference>
<dbReference type="SUPFAM" id="SSF56349">
    <property type="entry name" value="DNA breaking-rejoining enzymes"/>
    <property type="match status" value="1"/>
</dbReference>
<evidence type="ECO:0000313" key="3">
    <source>
        <dbReference type="EMBL" id="EQD52105.1"/>
    </source>
</evidence>
<feature type="non-terminal residue" evidence="3">
    <location>
        <position position="155"/>
    </location>
</feature>
<comment type="caution">
    <text evidence="3">The sequence shown here is derived from an EMBL/GenBank/DDBJ whole genome shotgun (WGS) entry which is preliminary data.</text>
</comment>
<keyword evidence="1" id="KW-0238">DNA-binding</keyword>
<dbReference type="InterPro" id="IPR011010">
    <property type="entry name" value="DNA_brk_join_enz"/>
</dbReference>
<dbReference type="PROSITE" id="PS51900">
    <property type="entry name" value="CB"/>
    <property type="match status" value="1"/>
</dbReference>
<feature type="domain" description="Core-binding (CB)" evidence="2">
    <location>
        <begin position="59"/>
        <end position="139"/>
    </location>
</feature>
<proteinExistence type="predicted"/>
<protein>
    <submittedName>
        <fullName evidence="3">Shufflon-specific recombinase</fullName>
    </submittedName>
</protein>